<keyword evidence="3" id="KW-1185">Reference proteome</keyword>
<evidence type="ECO:0000256" key="1">
    <source>
        <dbReference type="SAM" id="MobiDB-lite"/>
    </source>
</evidence>
<name>A0A255XN04_9PROT</name>
<feature type="compositionally biased region" description="Basic and acidic residues" evidence="1">
    <location>
        <begin position="254"/>
        <end position="276"/>
    </location>
</feature>
<evidence type="ECO:0000313" key="3">
    <source>
        <dbReference type="Proteomes" id="UP000216361"/>
    </source>
</evidence>
<dbReference type="EMBL" id="NOXS01000033">
    <property type="protein sequence ID" value="OYQ17815.1"/>
    <property type="molecule type" value="Genomic_DNA"/>
</dbReference>
<reference evidence="2 3" key="1">
    <citation type="submission" date="2017-07" db="EMBL/GenBank/DDBJ databases">
        <title>Elstera cyanobacteriorum sp. nov., a novel bacterium isolated from cyanobacterial aggregates in a eutrophic lake.</title>
        <authorList>
            <person name="Cai H."/>
        </authorList>
    </citation>
    <scope>NUCLEOTIDE SEQUENCE [LARGE SCALE GENOMIC DNA]</scope>
    <source>
        <strain evidence="2 3">TH019</strain>
    </source>
</reference>
<comment type="caution">
    <text evidence="2">The sequence shown here is derived from an EMBL/GenBank/DDBJ whole genome shotgun (WGS) entry which is preliminary data.</text>
</comment>
<dbReference type="RefSeq" id="WP_094409377.1">
    <property type="nucleotide sequence ID" value="NZ_BMJZ01000002.1"/>
</dbReference>
<organism evidence="2 3">
    <name type="scientific">Elstera cyanobacteriorum</name>
    <dbReference type="NCBI Taxonomy" id="2022747"/>
    <lineage>
        <taxon>Bacteria</taxon>
        <taxon>Pseudomonadati</taxon>
        <taxon>Pseudomonadota</taxon>
        <taxon>Alphaproteobacteria</taxon>
        <taxon>Rhodospirillales</taxon>
        <taxon>Rhodospirillaceae</taxon>
        <taxon>Elstera</taxon>
    </lineage>
</organism>
<evidence type="ECO:0000313" key="2">
    <source>
        <dbReference type="EMBL" id="OYQ17815.1"/>
    </source>
</evidence>
<gene>
    <name evidence="2" type="ORF">CHR90_12615</name>
</gene>
<feature type="region of interest" description="Disordered" evidence="1">
    <location>
        <begin position="229"/>
        <end position="276"/>
    </location>
</feature>
<proteinExistence type="predicted"/>
<dbReference type="Proteomes" id="UP000216361">
    <property type="component" value="Unassembled WGS sequence"/>
</dbReference>
<accession>A0A255XN04</accession>
<protein>
    <submittedName>
        <fullName evidence="2">Uncharacterized protein</fullName>
    </submittedName>
</protein>
<dbReference type="OrthoDB" id="9178890at2"/>
<sequence>MVNLVVSNRRRRFYLWLDPRLPTVRKQVSLFGRVETGDVLEPPPVALTVVGAPQAAEALGIEQPAQRRVQRAEIVLENYRATHLAGYPARGRAALVFDRLEDAWLYHDTNRDALTGHVLKVAETRGLFAVSLHDSLWTEILAAYDSETVDDYVARAYWAGETTTGRIPEGVVFNRLRRPERIPALEGLFYGALRFPDQQLERHDLPRPAAVRARLAAWGVGDWNLTREPGEESETIALDPGEEDAATETTFPDSAERIDDADAATDRHPLDTKDAP</sequence>
<dbReference type="AlphaFoldDB" id="A0A255XN04"/>